<dbReference type="InterPro" id="IPR003959">
    <property type="entry name" value="ATPase_AAA_core"/>
</dbReference>
<sequence>MIYTREFSEEKDIVVVSYPKSTTISISVQEIINQNILKFSSVISIYDNKNFECDDIRNVYNYFRFINLWSVKKYDLATMLAKRSNESLLKPIILCILKEMGSTISDYKVDTFSLDITEDERDFLLTKMSEEEYHINFPGDKRTIQKLQFGYKVASKENTEWLPENLESEGTLEAIRLIIVLFDSIWRRTPIAIDECAQSIHPKALEFIISFFLKSSDTAQVFIATQALVLLKWDNLRRDTIRFFEKDKATGCSSFTIINNRTLHRNSQIYDLYMNKTFGGEMKIMEKEPWKVTLTKVTRCMINKSWDE</sequence>
<dbReference type="GO" id="GO:0005524">
    <property type="term" value="F:ATP binding"/>
    <property type="evidence" value="ECO:0007669"/>
    <property type="project" value="UniProtKB-KW"/>
</dbReference>
<dbReference type="AlphaFoldDB" id="A0A9D2KE52"/>
<dbReference type="GO" id="GO:0016887">
    <property type="term" value="F:ATP hydrolysis activity"/>
    <property type="evidence" value="ECO:0007669"/>
    <property type="project" value="InterPro"/>
</dbReference>
<gene>
    <name evidence="2" type="ORF">H9807_05180</name>
</gene>
<name>A0A9D2KE52_9BACE</name>
<protein>
    <submittedName>
        <fullName evidence="2">ATP-binding protein</fullName>
    </submittedName>
</protein>
<dbReference type="Proteomes" id="UP000824108">
    <property type="component" value="Unassembled WGS sequence"/>
</dbReference>
<evidence type="ECO:0000313" key="3">
    <source>
        <dbReference type="Proteomes" id="UP000824108"/>
    </source>
</evidence>
<reference evidence="2" key="2">
    <citation type="submission" date="2021-04" db="EMBL/GenBank/DDBJ databases">
        <authorList>
            <person name="Gilroy R."/>
        </authorList>
    </citation>
    <scope>NUCLEOTIDE SEQUENCE</scope>
    <source>
        <strain evidence="2">CHK118-2852</strain>
    </source>
</reference>
<accession>A0A9D2KE52</accession>
<organism evidence="2 3">
    <name type="scientific">Candidatus Bacteroides merdavium</name>
    <dbReference type="NCBI Taxonomy" id="2838472"/>
    <lineage>
        <taxon>Bacteria</taxon>
        <taxon>Pseudomonadati</taxon>
        <taxon>Bacteroidota</taxon>
        <taxon>Bacteroidia</taxon>
        <taxon>Bacteroidales</taxon>
        <taxon>Bacteroidaceae</taxon>
        <taxon>Bacteroides</taxon>
    </lineage>
</organism>
<keyword evidence="2" id="KW-0067">ATP-binding</keyword>
<evidence type="ECO:0000259" key="1">
    <source>
        <dbReference type="Pfam" id="PF13304"/>
    </source>
</evidence>
<dbReference type="Pfam" id="PF13304">
    <property type="entry name" value="AAA_21"/>
    <property type="match status" value="1"/>
</dbReference>
<proteinExistence type="predicted"/>
<feature type="domain" description="ATPase AAA-type core" evidence="1">
    <location>
        <begin position="155"/>
        <end position="230"/>
    </location>
</feature>
<evidence type="ECO:0000313" key="2">
    <source>
        <dbReference type="EMBL" id="HIZ91492.1"/>
    </source>
</evidence>
<comment type="caution">
    <text evidence="2">The sequence shown here is derived from an EMBL/GenBank/DDBJ whole genome shotgun (WGS) entry which is preliminary data.</text>
</comment>
<dbReference type="EMBL" id="DXAV01000042">
    <property type="protein sequence ID" value="HIZ91492.1"/>
    <property type="molecule type" value="Genomic_DNA"/>
</dbReference>
<keyword evidence="2" id="KW-0547">Nucleotide-binding</keyword>
<reference evidence="2" key="1">
    <citation type="journal article" date="2021" name="PeerJ">
        <title>Extensive microbial diversity within the chicken gut microbiome revealed by metagenomics and culture.</title>
        <authorList>
            <person name="Gilroy R."/>
            <person name="Ravi A."/>
            <person name="Getino M."/>
            <person name="Pursley I."/>
            <person name="Horton D.L."/>
            <person name="Alikhan N.F."/>
            <person name="Baker D."/>
            <person name="Gharbi K."/>
            <person name="Hall N."/>
            <person name="Watson M."/>
            <person name="Adriaenssens E.M."/>
            <person name="Foster-Nyarko E."/>
            <person name="Jarju S."/>
            <person name="Secka A."/>
            <person name="Antonio M."/>
            <person name="Oren A."/>
            <person name="Chaudhuri R.R."/>
            <person name="La Ragione R."/>
            <person name="Hildebrand F."/>
            <person name="Pallen M.J."/>
        </authorList>
    </citation>
    <scope>NUCLEOTIDE SEQUENCE</scope>
    <source>
        <strain evidence="2">CHK118-2852</strain>
    </source>
</reference>